<protein>
    <submittedName>
        <fullName evidence="2">Uncharacterized protein</fullName>
    </submittedName>
</protein>
<evidence type="ECO:0000256" key="1">
    <source>
        <dbReference type="SAM" id="MobiDB-lite"/>
    </source>
</evidence>
<feature type="compositionally biased region" description="Low complexity" evidence="1">
    <location>
        <begin position="28"/>
        <end position="41"/>
    </location>
</feature>
<accession>A0A1G2HME7</accession>
<dbReference type="STRING" id="1802202.A2730_00005"/>
<organism evidence="2 3">
    <name type="scientific">Candidatus Staskawiczbacteria bacterium RIFCSPHIGHO2_01_FULL_39_25</name>
    <dbReference type="NCBI Taxonomy" id="1802202"/>
    <lineage>
        <taxon>Bacteria</taxon>
        <taxon>Candidatus Staskawicziibacteriota</taxon>
    </lineage>
</organism>
<gene>
    <name evidence="2" type="ORF">A2730_00005</name>
</gene>
<reference evidence="2 3" key="1">
    <citation type="journal article" date="2016" name="Nat. Commun.">
        <title>Thousands of microbial genomes shed light on interconnected biogeochemical processes in an aquifer system.</title>
        <authorList>
            <person name="Anantharaman K."/>
            <person name="Brown C.T."/>
            <person name="Hug L.A."/>
            <person name="Sharon I."/>
            <person name="Castelle C.J."/>
            <person name="Probst A.J."/>
            <person name="Thomas B.C."/>
            <person name="Singh A."/>
            <person name="Wilkins M.J."/>
            <person name="Karaoz U."/>
            <person name="Brodie E.L."/>
            <person name="Williams K.H."/>
            <person name="Hubbard S.S."/>
            <person name="Banfield J.F."/>
        </authorList>
    </citation>
    <scope>NUCLEOTIDE SEQUENCE [LARGE SCALE GENOMIC DNA]</scope>
</reference>
<sequence>MSGILTHEQLEEARNKERIRQERRAARKQPQQTQQSQPQSEEQVKQEPEPMSLKDKLAKLKQDNVSTKAVQMVLSEAQELQADQENVKLFVNLVDQFEQMETYNLLLVMSTSDAAQKVERLSWKERLKLLEESSQEDSSVQNLVESLRGFDQNIPLRELLFRVYARFCKPLKDICEMEKLRLFLEQATEEGLTDCVSNVTHNFDEWVSIPTGDRKVSYRPKMKMSVAKAGWVFVKEAHARAKKDWDTIDDLSGKATQGLTPYRISKGDLGRLFVPLGPAKGILLESRILDNRTYVCMATLNGEPCYVGLNAKEVPCDSDQLWDSYNHCLKDLRDAPLSDAWKNISDAIASLNQQQKARSEERHRQKQEQTAPLMNFPNVIKDYFRFEDQGLIRVLEGEAGCIPVANPRFIWGYDDKSGFFGITVERRSDGKFYLMAAVSDFRFDKDIIGEELTITVNFEEGKLWMEIPKMAKERFVSLLMVQKILQGRFKQELRYCEAPASEETSSNQS</sequence>
<dbReference type="Proteomes" id="UP000176855">
    <property type="component" value="Unassembled WGS sequence"/>
</dbReference>
<dbReference type="AlphaFoldDB" id="A0A1G2HME7"/>
<name>A0A1G2HME7_9BACT</name>
<comment type="caution">
    <text evidence="2">The sequence shown here is derived from an EMBL/GenBank/DDBJ whole genome shotgun (WGS) entry which is preliminary data.</text>
</comment>
<feature type="compositionally biased region" description="Basic and acidic residues" evidence="1">
    <location>
        <begin position="42"/>
        <end position="51"/>
    </location>
</feature>
<feature type="compositionally biased region" description="Basic and acidic residues" evidence="1">
    <location>
        <begin position="8"/>
        <end position="24"/>
    </location>
</feature>
<proteinExistence type="predicted"/>
<feature type="region of interest" description="Disordered" evidence="1">
    <location>
        <begin position="1"/>
        <end position="51"/>
    </location>
</feature>
<evidence type="ECO:0000313" key="3">
    <source>
        <dbReference type="Proteomes" id="UP000176855"/>
    </source>
</evidence>
<evidence type="ECO:0000313" key="2">
    <source>
        <dbReference type="EMBL" id="OGZ63677.1"/>
    </source>
</evidence>
<dbReference type="EMBL" id="MHOO01000011">
    <property type="protein sequence ID" value="OGZ63677.1"/>
    <property type="molecule type" value="Genomic_DNA"/>
</dbReference>